<comment type="caution">
    <text evidence="1">The sequence shown here is derived from an EMBL/GenBank/DDBJ whole genome shotgun (WGS) entry which is preliminary data.</text>
</comment>
<accession>A0A4C1T719</accession>
<evidence type="ECO:0000313" key="1">
    <source>
        <dbReference type="EMBL" id="GBP10212.1"/>
    </source>
</evidence>
<dbReference type="EMBL" id="BGZK01008886">
    <property type="protein sequence ID" value="GBP10212.1"/>
    <property type="molecule type" value="Genomic_DNA"/>
</dbReference>
<protein>
    <submittedName>
        <fullName evidence="1">Uncharacterized protein</fullName>
    </submittedName>
</protein>
<proteinExistence type="predicted"/>
<dbReference type="Proteomes" id="UP000299102">
    <property type="component" value="Unassembled WGS sequence"/>
</dbReference>
<organism evidence="1 2">
    <name type="scientific">Eumeta variegata</name>
    <name type="common">Bagworm moth</name>
    <name type="synonym">Eumeta japonica</name>
    <dbReference type="NCBI Taxonomy" id="151549"/>
    <lineage>
        <taxon>Eukaryota</taxon>
        <taxon>Metazoa</taxon>
        <taxon>Ecdysozoa</taxon>
        <taxon>Arthropoda</taxon>
        <taxon>Hexapoda</taxon>
        <taxon>Insecta</taxon>
        <taxon>Pterygota</taxon>
        <taxon>Neoptera</taxon>
        <taxon>Endopterygota</taxon>
        <taxon>Lepidoptera</taxon>
        <taxon>Glossata</taxon>
        <taxon>Ditrysia</taxon>
        <taxon>Tineoidea</taxon>
        <taxon>Psychidae</taxon>
        <taxon>Oiketicinae</taxon>
        <taxon>Eumeta</taxon>
    </lineage>
</organism>
<sequence length="209" mass="23490">MQQWLQQLSGEQINGKCRSHSSCCKQNKDNQPSAASLLVTVKQENLIKLVANCNQQQQHFNQNVTDNSSFNNCQQQQLQQQQYKQNNRFSDASNKSNANVDDNNVAKYSTATRNGNHVKNKDTSLSSPASFQGLSTDATRISKLPLYTYQHKQLQQPQTLYIKLLQQQQATKAIASQITTTSSSLAVLTTSTVADKQQNVMKTSYRQDK</sequence>
<dbReference type="AlphaFoldDB" id="A0A4C1T719"/>
<reference evidence="1 2" key="1">
    <citation type="journal article" date="2019" name="Commun. Biol.">
        <title>The bagworm genome reveals a unique fibroin gene that provides high tensile strength.</title>
        <authorList>
            <person name="Kono N."/>
            <person name="Nakamura H."/>
            <person name="Ohtoshi R."/>
            <person name="Tomita M."/>
            <person name="Numata K."/>
            <person name="Arakawa K."/>
        </authorList>
    </citation>
    <scope>NUCLEOTIDE SEQUENCE [LARGE SCALE GENOMIC DNA]</scope>
</reference>
<name>A0A4C1T719_EUMVA</name>
<keyword evidence="2" id="KW-1185">Reference proteome</keyword>
<gene>
    <name evidence="1" type="ORF">EVAR_73206_1</name>
</gene>
<evidence type="ECO:0000313" key="2">
    <source>
        <dbReference type="Proteomes" id="UP000299102"/>
    </source>
</evidence>
<dbReference type="OrthoDB" id="8061351at2759"/>